<keyword evidence="5" id="KW-0961">Cell wall biogenesis/degradation</keyword>
<comment type="caution">
    <text evidence="9">The sequence shown here is derived from an EMBL/GenBank/DDBJ whole genome shotgun (WGS) entry which is preliminary data.</text>
</comment>
<dbReference type="SUPFAM" id="SSF55846">
    <property type="entry name" value="N-acetylmuramoyl-L-alanine amidase-like"/>
    <property type="match status" value="1"/>
</dbReference>
<dbReference type="SUPFAM" id="SSF47090">
    <property type="entry name" value="PGBD-like"/>
    <property type="match status" value="1"/>
</dbReference>
<dbReference type="EMBL" id="BMXS01000002">
    <property type="protein sequence ID" value="GGX80878.1"/>
    <property type="molecule type" value="Genomic_DNA"/>
</dbReference>
<dbReference type="SMART" id="SM00644">
    <property type="entry name" value="Ami_2"/>
    <property type="match status" value="1"/>
</dbReference>
<dbReference type="InterPro" id="IPR002477">
    <property type="entry name" value="Peptidoglycan-bd-like"/>
</dbReference>
<evidence type="ECO:0000256" key="6">
    <source>
        <dbReference type="SAM" id="MobiDB-lite"/>
    </source>
</evidence>
<proteinExistence type="inferred from homology"/>
<evidence type="ECO:0000256" key="1">
    <source>
        <dbReference type="ARBA" id="ARBA00001561"/>
    </source>
</evidence>
<evidence type="ECO:0000256" key="4">
    <source>
        <dbReference type="ARBA" id="ARBA00022801"/>
    </source>
</evidence>
<evidence type="ECO:0000256" key="2">
    <source>
        <dbReference type="ARBA" id="ARBA00007553"/>
    </source>
</evidence>
<feature type="region of interest" description="Disordered" evidence="6">
    <location>
        <begin position="321"/>
        <end position="362"/>
    </location>
</feature>
<dbReference type="PROSITE" id="PS51257">
    <property type="entry name" value="PROKAR_LIPOPROTEIN"/>
    <property type="match status" value="1"/>
</dbReference>
<comment type="catalytic activity">
    <reaction evidence="1">
        <text>Hydrolyzes the link between N-acetylmuramoyl residues and L-amino acid residues in certain cell-wall glycopeptides.</text>
        <dbReference type="EC" id="3.5.1.28"/>
    </reaction>
</comment>
<dbReference type="PANTHER" id="PTHR30417">
    <property type="entry name" value="N-ACETYLMURAMOYL-L-ALANINE AMIDASE AMID"/>
    <property type="match status" value="1"/>
</dbReference>
<dbReference type="Proteomes" id="UP000653056">
    <property type="component" value="Unassembled WGS sequence"/>
</dbReference>
<gene>
    <name evidence="9" type="ORF">GCM10007160_05110</name>
</gene>
<keyword evidence="4" id="KW-0378">Hydrolase</keyword>
<dbReference type="InterPro" id="IPR051206">
    <property type="entry name" value="NAMLAA_amidase_2"/>
</dbReference>
<feature type="chain" id="PRO_5046614529" description="N-acetylmuramoyl-L-alanine amidase" evidence="7">
    <location>
        <begin position="20"/>
        <end position="362"/>
    </location>
</feature>
<evidence type="ECO:0000259" key="8">
    <source>
        <dbReference type="SMART" id="SM00644"/>
    </source>
</evidence>
<evidence type="ECO:0000256" key="7">
    <source>
        <dbReference type="SAM" id="SignalP"/>
    </source>
</evidence>
<dbReference type="Gene3D" id="3.40.80.10">
    <property type="entry name" value="Peptidoglycan recognition protein-like"/>
    <property type="match status" value="1"/>
</dbReference>
<dbReference type="InterPro" id="IPR036366">
    <property type="entry name" value="PGBDSf"/>
</dbReference>
<accession>A0ABQ2YET5</accession>
<feature type="domain" description="N-acetylmuramoyl-L-alanine amidase" evidence="8">
    <location>
        <begin position="34"/>
        <end position="193"/>
    </location>
</feature>
<protein>
    <recommendedName>
        <fullName evidence="3">N-acetylmuramoyl-L-alanine amidase</fullName>
        <ecNumber evidence="3">3.5.1.28</ecNumber>
    </recommendedName>
</protein>
<dbReference type="Gene3D" id="1.10.101.10">
    <property type="entry name" value="PGBD-like superfamily/PGBD"/>
    <property type="match status" value="1"/>
</dbReference>
<feature type="signal peptide" evidence="7">
    <location>
        <begin position="1"/>
        <end position="19"/>
    </location>
</feature>
<evidence type="ECO:0000256" key="3">
    <source>
        <dbReference type="ARBA" id="ARBA00011901"/>
    </source>
</evidence>
<sequence>MPVRFATIILMGLLFAACASPMHLEPRNGYIVDHRYEALSHNSRIRHLVIHYTDTDEAESLATLTGLHVSAHYVLPKPARHYHRHPLIYQLVDESRRAWHAGVSTWKGRPNINDTSIGIEIVNSGSDRPFSEVERLLETDPEATIDLHWAPYSESQIETLIALARDIIERHEIHPTDVLAHSDIAPARKIDPGPAFPWQRLYEAGIGVWPDETTVTRYRVAFEYCPPRLETLQHALQAWGYPLTVTGELDRQTTTVLRAFQMRFRPADYRGLPDADSAAILWALLDKYQSEAVSELQPPACRATALPSGREANPFIHGTATGRFHDTDPTLTPHVQGGRRQGRSPGSRTPVADGIGGCAPPC</sequence>
<evidence type="ECO:0000313" key="10">
    <source>
        <dbReference type="Proteomes" id="UP000653056"/>
    </source>
</evidence>
<organism evidence="9 10">
    <name type="scientific">Litchfieldella qijiaojingensis</name>
    <dbReference type="NCBI Taxonomy" id="980347"/>
    <lineage>
        <taxon>Bacteria</taxon>
        <taxon>Pseudomonadati</taxon>
        <taxon>Pseudomonadota</taxon>
        <taxon>Gammaproteobacteria</taxon>
        <taxon>Oceanospirillales</taxon>
        <taxon>Halomonadaceae</taxon>
        <taxon>Litchfieldella</taxon>
    </lineage>
</organism>
<evidence type="ECO:0000313" key="9">
    <source>
        <dbReference type="EMBL" id="GGX80878.1"/>
    </source>
</evidence>
<keyword evidence="7" id="KW-0732">Signal</keyword>
<reference evidence="10" key="1">
    <citation type="journal article" date="2019" name="Int. J. Syst. Evol. Microbiol.">
        <title>The Global Catalogue of Microorganisms (GCM) 10K type strain sequencing project: providing services to taxonomists for standard genome sequencing and annotation.</title>
        <authorList>
            <consortium name="The Broad Institute Genomics Platform"/>
            <consortium name="The Broad Institute Genome Sequencing Center for Infectious Disease"/>
            <person name="Wu L."/>
            <person name="Ma J."/>
        </authorList>
    </citation>
    <scope>NUCLEOTIDE SEQUENCE [LARGE SCALE GENOMIC DNA]</scope>
    <source>
        <strain evidence="10">KCTC 22228</strain>
    </source>
</reference>
<dbReference type="Pfam" id="PF01510">
    <property type="entry name" value="Amidase_2"/>
    <property type="match status" value="1"/>
</dbReference>
<name>A0ABQ2YET5_9GAMM</name>
<dbReference type="InterPro" id="IPR036505">
    <property type="entry name" value="Amidase/PGRP_sf"/>
</dbReference>
<keyword evidence="10" id="KW-1185">Reference proteome</keyword>
<dbReference type="PANTHER" id="PTHR30417:SF1">
    <property type="entry name" value="N-ACETYLMURAMOYL-L-ALANINE AMIDASE AMID"/>
    <property type="match status" value="1"/>
</dbReference>
<dbReference type="InterPro" id="IPR002502">
    <property type="entry name" value="Amidase_domain"/>
</dbReference>
<evidence type="ECO:0000256" key="5">
    <source>
        <dbReference type="ARBA" id="ARBA00023316"/>
    </source>
</evidence>
<dbReference type="RefSeq" id="WP_229803197.1">
    <property type="nucleotide sequence ID" value="NZ_BMXS01000002.1"/>
</dbReference>
<dbReference type="Pfam" id="PF01471">
    <property type="entry name" value="PG_binding_1"/>
    <property type="match status" value="1"/>
</dbReference>
<dbReference type="CDD" id="cd06583">
    <property type="entry name" value="PGRP"/>
    <property type="match status" value="1"/>
</dbReference>
<dbReference type="InterPro" id="IPR036365">
    <property type="entry name" value="PGBD-like_sf"/>
</dbReference>
<comment type="similarity">
    <text evidence="2">Belongs to the N-acetylmuramoyl-L-alanine amidase 2 family.</text>
</comment>
<dbReference type="EC" id="3.5.1.28" evidence="3"/>